<keyword evidence="3" id="KW-1185">Reference proteome</keyword>
<dbReference type="Proteomes" id="UP000295192">
    <property type="component" value="Unassembled WGS sequence"/>
</dbReference>
<dbReference type="Gene3D" id="2.130.10.10">
    <property type="entry name" value="YVTN repeat-like/Quinoprotein amine dehydrogenase"/>
    <property type="match status" value="2"/>
</dbReference>
<dbReference type="InterPro" id="IPR001680">
    <property type="entry name" value="WD40_rpt"/>
</dbReference>
<dbReference type="STRING" id="7232.A0A484AW92"/>
<proteinExistence type="predicted"/>
<dbReference type="InterPro" id="IPR045139">
    <property type="entry name" value="Aladin"/>
</dbReference>
<dbReference type="AlphaFoldDB" id="A0A484AW92"/>
<name>A0A484AW92_DRONA</name>
<comment type="caution">
    <text evidence="2">The sequence shown here is derived from an EMBL/GenBank/DDBJ whole genome shotgun (WGS) entry which is preliminary data.</text>
</comment>
<evidence type="ECO:0000259" key="1">
    <source>
        <dbReference type="Pfam" id="PF25460"/>
    </source>
</evidence>
<dbReference type="KEGG" id="dnv:108655432"/>
<dbReference type="PANTHER" id="PTHR14494:SF0">
    <property type="entry name" value="ALADIN"/>
    <property type="match status" value="1"/>
</dbReference>
<sequence length="470" mass="52968">MASLTNLKEIPSVSSPTSVGHGYNYLPELDLYPKINLKNELINPSANRISISHSFIPVETESVPKRISRTFFDGGFWESLAEARSEKTRKQAPVISKAADFIAQMLDLYSSFKLKVFPHTQQLSAERIAQYAETRDWINSSVRCIAWHVHVFKLAVAGMDDVVRIYGKTTDNHGGIGHVLKSATQSQITCMAWRPLCAFELVVGCSQGLCFWIIDNNLHLGRIINPSYILKHPRNLPISSLKWNKDGTLLASSSIGDRAILIWHPDSKTVKPLKRLGPPGSLLSWSPNNEWIFAATVDRVFRVWKCHNKWTSDRWVCDGGNVQACCWSPCGRFLLFVNTADPILYRLQFVQLILMKSKADDKEVLPVADLNACSLDSCNHKFIGGTAQQLVWDPHGKYVVITFKSTNSIAIFRTYIQKYDLQISGGYYLNGQSPSEYPSFISFQPLNKDNERSVLTIGWSTGRIQFYGLD</sequence>
<reference evidence="2 3" key="1">
    <citation type="journal article" date="2019" name="J. Hered.">
        <title>An Improved Genome Assembly for Drosophila navojoa, the Basal Species in the mojavensis Cluster.</title>
        <authorList>
            <person name="Vanderlinde T."/>
            <person name="Dupim E.G."/>
            <person name="Nazario-Yepiz N.O."/>
            <person name="Carvalho A.B."/>
        </authorList>
    </citation>
    <scope>NUCLEOTIDE SEQUENCE [LARGE SCALE GENOMIC DNA]</scope>
    <source>
        <strain evidence="2">Navoj_Jal97</strain>
        <tissue evidence="2">Whole organism</tissue>
    </source>
</reference>
<protein>
    <recommendedName>
        <fullName evidence="1">Aladin seven-bladed propeller domain-containing protein</fullName>
    </recommendedName>
</protein>
<dbReference type="PANTHER" id="PTHR14494">
    <property type="entry name" value="ALADIN/ADRACALIN/AAAS"/>
    <property type="match status" value="1"/>
</dbReference>
<dbReference type="Pfam" id="PF25460">
    <property type="entry name" value="Beta-prop_Aladin"/>
    <property type="match status" value="1"/>
</dbReference>
<accession>A0A484AW92</accession>
<feature type="domain" description="Aladin seven-bladed propeller" evidence="1">
    <location>
        <begin position="125"/>
        <end position="467"/>
    </location>
</feature>
<dbReference type="OrthoDB" id="411991at2759"/>
<organism evidence="2 3">
    <name type="scientific">Drosophila navojoa</name>
    <name type="common">Fruit fly</name>
    <dbReference type="NCBI Taxonomy" id="7232"/>
    <lineage>
        <taxon>Eukaryota</taxon>
        <taxon>Metazoa</taxon>
        <taxon>Ecdysozoa</taxon>
        <taxon>Arthropoda</taxon>
        <taxon>Hexapoda</taxon>
        <taxon>Insecta</taxon>
        <taxon>Pterygota</taxon>
        <taxon>Neoptera</taxon>
        <taxon>Endopterygota</taxon>
        <taxon>Diptera</taxon>
        <taxon>Brachycera</taxon>
        <taxon>Muscomorpha</taxon>
        <taxon>Ephydroidea</taxon>
        <taxon>Drosophilidae</taxon>
        <taxon>Drosophila</taxon>
    </lineage>
</organism>
<dbReference type="GO" id="GO:0005643">
    <property type="term" value="C:nuclear pore"/>
    <property type="evidence" value="ECO:0007669"/>
    <property type="project" value="TreeGrafter"/>
</dbReference>
<dbReference type="SUPFAM" id="SSF101908">
    <property type="entry name" value="Putative isomerase YbhE"/>
    <property type="match status" value="1"/>
</dbReference>
<dbReference type="GO" id="GO:0006913">
    <property type="term" value="P:nucleocytoplasmic transport"/>
    <property type="evidence" value="ECO:0007669"/>
    <property type="project" value="TreeGrafter"/>
</dbReference>
<dbReference type="OMA" id="WRPLCAF"/>
<gene>
    <name evidence="2" type="ORF">AWZ03_012834</name>
</gene>
<dbReference type="EMBL" id="LSRL02000492">
    <property type="protein sequence ID" value="TDG40746.1"/>
    <property type="molecule type" value="Genomic_DNA"/>
</dbReference>
<dbReference type="InterPro" id="IPR057403">
    <property type="entry name" value="Beta-prop_Aladin"/>
</dbReference>
<evidence type="ECO:0000313" key="2">
    <source>
        <dbReference type="EMBL" id="TDG40746.1"/>
    </source>
</evidence>
<dbReference type="SMART" id="SM00320">
    <property type="entry name" value="WD40"/>
    <property type="match status" value="5"/>
</dbReference>
<dbReference type="InterPro" id="IPR015943">
    <property type="entry name" value="WD40/YVTN_repeat-like_dom_sf"/>
</dbReference>
<evidence type="ECO:0000313" key="3">
    <source>
        <dbReference type="Proteomes" id="UP000295192"/>
    </source>
</evidence>